<proteinExistence type="predicted"/>
<organism evidence="1 2">
    <name type="scientific">Serratia quinivorans</name>
    <dbReference type="NCBI Taxonomy" id="137545"/>
    <lineage>
        <taxon>Bacteria</taxon>
        <taxon>Pseudomonadati</taxon>
        <taxon>Pseudomonadota</taxon>
        <taxon>Gammaproteobacteria</taxon>
        <taxon>Enterobacterales</taxon>
        <taxon>Yersiniaceae</taxon>
        <taxon>Serratia</taxon>
    </lineage>
</organism>
<dbReference type="EMBL" id="UGYN01000002">
    <property type="protein sequence ID" value="SUI50347.1"/>
    <property type="molecule type" value="Genomic_DNA"/>
</dbReference>
<accession>A0A379YW02</accession>
<sequence>MSEHIVITEPDVLTGHTEVICSTSIERIVTSGTET</sequence>
<reference evidence="1 2" key="1">
    <citation type="submission" date="2018-06" db="EMBL/GenBank/DDBJ databases">
        <authorList>
            <consortium name="Pathogen Informatics"/>
            <person name="Doyle S."/>
        </authorList>
    </citation>
    <scope>NUCLEOTIDE SEQUENCE [LARGE SCALE GENOMIC DNA]</scope>
    <source>
        <strain evidence="1 2">NCTC11544</strain>
    </source>
</reference>
<name>A0A379YW02_9GAMM</name>
<gene>
    <name evidence="1" type="ORF">NCTC11544_01131</name>
</gene>
<dbReference type="Proteomes" id="UP000255529">
    <property type="component" value="Unassembled WGS sequence"/>
</dbReference>
<evidence type="ECO:0000313" key="1">
    <source>
        <dbReference type="EMBL" id="SUI50347.1"/>
    </source>
</evidence>
<protein>
    <submittedName>
        <fullName evidence="1">Uncharacterized protein</fullName>
    </submittedName>
</protein>
<evidence type="ECO:0000313" key="2">
    <source>
        <dbReference type="Proteomes" id="UP000255529"/>
    </source>
</evidence>
<dbReference type="AlphaFoldDB" id="A0A379YW02"/>